<dbReference type="SUPFAM" id="SSF48452">
    <property type="entry name" value="TPR-like"/>
    <property type="match status" value="1"/>
</dbReference>
<sequence>MNLGAVHGTRIGVGDTVVVCRPDQLREAAIVVSCLPADRLTPVVTVEPPPMSEAEYIVLYARMRESQNGLQQRIGTKLGKAEEFSRGEGARRFATDFATTQELGQAVAPYRSWLKRNGRVASLLEELGIQRAALLGDFAPGELNSCDPALRAEYRRAKAALAGEGDVPDRTCPGMLDDVPVRLHVPCTDLAGLTSSAWRLLRDPDGAPEQVIEVSAGERAGWVAALFTALRTGAVLRAVDRPVAGWGPSFSAANPDGEEAVLVEETGHPDSLLGAVYAHHRAARLVITPRPEVEPVRAAVAEQQRRVTAAARSIGEGVRGTAFADALWRVLSGGGRDPFAALEAAVTAQVSPSAVAEVGERRLTAFTTGLPYSFVRTETADWSRKPIGHVAADAVLIILNELYGAAVPQPEAAFSLVFDPGFFRVSETDDVMRTVGAHVTHPILLSGPAATWEGLMLPASLPVELIFFNTHGSDDTIVLGEPLPNWRIPQWVTLSHRPIIFNNSCQSWTGVGREFVRAGARGYIGTLWSIRSDLAADFARVVVSRLAVQEMPACEAIVDTGLRAGIERSYLYVGTAAGRLDRSRGRAVTSGETALAACAMLADAAIDSSREVARVLLREITVLRRAAEGTPHQDAAAYVDALLGELGTLAEHPLDPDGDRAAESELTARIDEALHRLDLPSEAVDSRWADRFRLTGNLHLQRDEWAAALADLGRSVGYGEACEDRADLLARMAEIHMRLGDWAQAEHLARSAHDLCEEQHDTGGAMRALGLLGQLSKRHARYGEAMAYAEEGYALAVTLRDRKEQGIFKLDQCSLHHLLGDFDAAIAAATRALELFRVVHDERAELFAMGQLGGCHLLKGDLAAAERYVVQGLAEARSLGVSSEVVSFASDLGELLLLREQPADALRYYREAVAVAVEIGYWDLGTTLLAELVECASRLGDPETLWSAAMWGSRICRGAADKRLQSQVLPVCVDALKNALRTGSADSTAQGFNQVFPLAVLDSETEETEPSPHEQFLSNVVLMLAQWTTNTETGQLGAFARDLDAQTGGALGLAEFIADPYTAPRSGGQRRGRWWRQG</sequence>
<reference evidence="1 2" key="1">
    <citation type="submission" date="2014-09" db="EMBL/GenBank/DDBJ databases">
        <title>Draft genome sequence of Streptomyces natalensis ATCC 27448, producer of the antifungal pimaricin.</title>
        <authorList>
            <person name="Mendes M.V."/>
            <person name="Beites T."/>
            <person name="Pires S."/>
            <person name="Santos C.L."/>
            <person name="Moradas-Ferreira P."/>
        </authorList>
    </citation>
    <scope>NUCLEOTIDE SEQUENCE [LARGE SCALE GENOMIC DNA]</scope>
    <source>
        <strain evidence="1 2">ATCC 27448</strain>
    </source>
</reference>
<accession>A0A0D7CHJ8</accession>
<dbReference type="PATRIC" id="fig|1240678.4.peg.5274"/>
<proteinExistence type="predicted"/>
<dbReference type="SMART" id="SM00028">
    <property type="entry name" value="TPR"/>
    <property type="match status" value="6"/>
</dbReference>
<gene>
    <name evidence="1" type="ORF">SNA_24875</name>
</gene>
<evidence type="ECO:0000313" key="2">
    <source>
        <dbReference type="Proteomes" id="UP000032458"/>
    </source>
</evidence>
<dbReference type="InterPro" id="IPR019734">
    <property type="entry name" value="TPR_rpt"/>
</dbReference>
<name>A0A0D7CHJ8_9ACTN</name>
<dbReference type="InterPro" id="IPR011990">
    <property type="entry name" value="TPR-like_helical_dom_sf"/>
</dbReference>
<keyword evidence="2" id="KW-1185">Reference proteome</keyword>
<organism evidence="1 2">
    <name type="scientific">Streptomyces natalensis ATCC 27448</name>
    <dbReference type="NCBI Taxonomy" id="1240678"/>
    <lineage>
        <taxon>Bacteria</taxon>
        <taxon>Bacillati</taxon>
        <taxon>Actinomycetota</taxon>
        <taxon>Actinomycetes</taxon>
        <taxon>Kitasatosporales</taxon>
        <taxon>Streptomycetaceae</taxon>
        <taxon>Streptomyces</taxon>
    </lineage>
</organism>
<protein>
    <recommendedName>
        <fullName evidence="3">CHAT domain-containing protein</fullName>
    </recommendedName>
</protein>
<dbReference type="PANTHER" id="PTHR10098">
    <property type="entry name" value="RAPSYN-RELATED"/>
    <property type="match status" value="1"/>
</dbReference>
<dbReference type="EMBL" id="JRKI01000031">
    <property type="protein sequence ID" value="KIZ15714.1"/>
    <property type="molecule type" value="Genomic_DNA"/>
</dbReference>
<dbReference type="AlphaFoldDB" id="A0A0D7CHJ8"/>
<dbReference type="Proteomes" id="UP000032458">
    <property type="component" value="Unassembled WGS sequence"/>
</dbReference>
<evidence type="ECO:0000313" key="1">
    <source>
        <dbReference type="EMBL" id="KIZ15714.1"/>
    </source>
</evidence>
<dbReference type="PANTHER" id="PTHR10098:SF108">
    <property type="entry name" value="TETRATRICOPEPTIDE REPEAT PROTEIN 28"/>
    <property type="match status" value="1"/>
</dbReference>
<dbReference type="Gene3D" id="1.25.40.10">
    <property type="entry name" value="Tetratricopeptide repeat domain"/>
    <property type="match status" value="1"/>
</dbReference>
<dbReference type="RefSeq" id="WP_030063226.1">
    <property type="nucleotide sequence ID" value="NZ_JRKI01000031.1"/>
</dbReference>
<comment type="caution">
    <text evidence="1">The sequence shown here is derived from an EMBL/GenBank/DDBJ whole genome shotgun (WGS) entry which is preliminary data.</text>
</comment>
<evidence type="ECO:0008006" key="3">
    <source>
        <dbReference type="Google" id="ProtNLM"/>
    </source>
</evidence>